<dbReference type="InterPro" id="IPR012302">
    <property type="entry name" value="Malic_NAD-bd"/>
</dbReference>
<comment type="catalytic activity">
    <reaction evidence="7">
        <text>(S)-malate + NAD(+) = pyruvate + CO2 + NADH</text>
        <dbReference type="Rhea" id="RHEA:12653"/>
        <dbReference type="ChEBI" id="CHEBI:15361"/>
        <dbReference type="ChEBI" id="CHEBI:15589"/>
        <dbReference type="ChEBI" id="CHEBI:16526"/>
        <dbReference type="ChEBI" id="CHEBI:57540"/>
        <dbReference type="ChEBI" id="CHEBI:57945"/>
        <dbReference type="EC" id="1.1.1.38"/>
    </reaction>
</comment>
<dbReference type="InterPro" id="IPR036291">
    <property type="entry name" value="NAD(P)-bd_dom_sf"/>
</dbReference>
<dbReference type="PANTHER" id="PTHR23406:SF34">
    <property type="entry name" value="NAD-DEPENDENT MALIC ENZYME, MITOCHONDRIAL"/>
    <property type="match status" value="1"/>
</dbReference>
<dbReference type="InterPro" id="IPR037062">
    <property type="entry name" value="Malic_N_dom_sf"/>
</dbReference>
<dbReference type="InterPro" id="IPR012301">
    <property type="entry name" value="Malic_N_dom"/>
</dbReference>
<reference evidence="15" key="1">
    <citation type="journal article" date="2017" name="Genome Biol.">
        <title>Comparative genomics reveals high biological diversity and specific adaptations in the industrially and medically important fungal genus Aspergillus.</title>
        <authorList>
            <person name="de Vries R.P."/>
            <person name="Riley R."/>
            <person name="Wiebenga A."/>
            <person name="Aguilar-Osorio G."/>
            <person name="Amillis S."/>
            <person name="Uchima C.A."/>
            <person name="Anderluh G."/>
            <person name="Asadollahi M."/>
            <person name="Askin M."/>
            <person name="Barry K."/>
            <person name="Battaglia E."/>
            <person name="Bayram O."/>
            <person name="Benocci T."/>
            <person name="Braus-Stromeyer S.A."/>
            <person name="Caldana C."/>
            <person name="Canovas D."/>
            <person name="Cerqueira G.C."/>
            <person name="Chen F."/>
            <person name="Chen W."/>
            <person name="Choi C."/>
            <person name="Clum A."/>
            <person name="Dos Santos R.A."/>
            <person name="Damasio A.R."/>
            <person name="Diallinas G."/>
            <person name="Emri T."/>
            <person name="Fekete E."/>
            <person name="Flipphi M."/>
            <person name="Freyberg S."/>
            <person name="Gallo A."/>
            <person name="Gournas C."/>
            <person name="Habgood R."/>
            <person name="Hainaut M."/>
            <person name="Harispe M.L."/>
            <person name="Henrissat B."/>
            <person name="Hilden K.S."/>
            <person name="Hope R."/>
            <person name="Hossain A."/>
            <person name="Karabika E."/>
            <person name="Karaffa L."/>
            <person name="Karanyi Z."/>
            <person name="Krasevec N."/>
            <person name="Kuo A."/>
            <person name="Kusch H."/>
            <person name="LaButti K."/>
            <person name="Lagendijk E.L."/>
            <person name="Lapidus A."/>
            <person name="Levasseur A."/>
            <person name="Lindquist E."/>
            <person name="Lipzen A."/>
            <person name="Logrieco A.F."/>
            <person name="MacCabe A."/>
            <person name="Maekelae M.R."/>
            <person name="Malavazi I."/>
            <person name="Melin P."/>
            <person name="Meyer V."/>
            <person name="Mielnichuk N."/>
            <person name="Miskei M."/>
            <person name="Molnar A.P."/>
            <person name="Mule G."/>
            <person name="Ngan C.Y."/>
            <person name="Orejas M."/>
            <person name="Orosz E."/>
            <person name="Ouedraogo J.P."/>
            <person name="Overkamp K.M."/>
            <person name="Park H.-S."/>
            <person name="Perrone G."/>
            <person name="Piumi F."/>
            <person name="Punt P.J."/>
            <person name="Ram A.F."/>
            <person name="Ramon A."/>
            <person name="Rauscher S."/>
            <person name="Record E."/>
            <person name="Riano-Pachon D.M."/>
            <person name="Robert V."/>
            <person name="Roehrig J."/>
            <person name="Ruller R."/>
            <person name="Salamov A."/>
            <person name="Salih N.S."/>
            <person name="Samson R.A."/>
            <person name="Sandor E."/>
            <person name="Sanguinetti M."/>
            <person name="Schuetze T."/>
            <person name="Sepcic K."/>
            <person name="Shelest E."/>
            <person name="Sherlock G."/>
            <person name="Sophianopoulou V."/>
            <person name="Squina F.M."/>
            <person name="Sun H."/>
            <person name="Susca A."/>
            <person name="Todd R.B."/>
            <person name="Tsang A."/>
            <person name="Unkles S.E."/>
            <person name="van de Wiele N."/>
            <person name="van Rossen-Uffink D."/>
            <person name="Oliveira J.V."/>
            <person name="Vesth T.C."/>
            <person name="Visser J."/>
            <person name="Yu J.-H."/>
            <person name="Zhou M."/>
            <person name="Andersen M.R."/>
            <person name="Archer D.B."/>
            <person name="Baker S.E."/>
            <person name="Benoit I."/>
            <person name="Brakhage A.A."/>
            <person name="Braus G.H."/>
            <person name="Fischer R."/>
            <person name="Frisvad J.C."/>
            <person name="Goldman G.H."/>
            <person name="Houbraken J."/>
            <person name="Oakley B."/>
            <person name="Pocsi I."/>
            <person name="Scazzocchio C."/>
            <person name="Seiboth B."/>
            <person name="vanKuyk P.A."/>
            <person name="Wortman J."/>
            <person name="Dyer P.S."/>
            <person name="Grigoriev I.V."/>
        </authorList>
    </citation>
    <scope>NUCLEOTIDE SEQUENCE [LARGE SCALE GENOMIC DNA]</scope>
    <source>
        <strain evidence="15">CBS 506.65</strain>
    </source>
</reference>
<dbReference type="Proteomes" id="UP000184188">
    <property type="component" value="Unassembled WGS sequence"/>
</dbReference>
<comment type="cofactor">
    <cofactor evidence="1">
        <name>Mn(2+)</name>
        <dbReference type="ChEBI" id="CHEBI:29035"/>
    </cofactor>
</comment>
<feature type="domain" description="Malic enzyme NAD-binding" evidence="12">
    <location>
        <begin position="279"/>
        <end position="537"/>
    </location>
</feature>
<dbReference type="PRINTS" id="PR00072">
    <property type="entry name" value="MALOXRDTASE"/>
</dbReference>
<dbReference type="SMART" id="SM01274">
    <property type="entry name" value="malic"/>
    <property type="match status" value="1"/>
</dbReference>
<dbReference type="GO" id="GO:0004471">
    <property type="term" value="F:malate dehydrogenase (decarboxylating) (NAD+) activity"/>
    <property type="evidence" value="ECO:0007669"/>
    <property type="project" value="TreeGrafter"/>
</dbReference>
<feature type="binding site" evidence="10">
    <location>
        <position position="254"/>
    </location>
    <ligand>
        <name>a divalent metal cation</name>
        <dbReference type="ChEBI" id="CHEBI:60240"/>
    </ligand>
</feature>
<name>A0A1L9SLZ7_9EURO</name>
<evidence type="ECO:0000256" key="1">
    <source>
        <dbReference type="ARBA" id="ARBA00001936"/>
    </source>
</evidence>
<proteinExistence type="inferred from homology"/>
<dbReference type="SMART" id="SM00919">
    <property type="entry name" value="Malic_M"/>
    <property type="match status" value="1"/>
</dbReference>
<dbReference type="PROSITE" id="PS00331">
    <property type="entry name" value="MALIC_ENZYMES"/>
    <property type="match status" value="1"/>
</dbReference>
<evidence type="ECO:0000259" key="12">
    <source>
        <dbReference type="SMART" id="SM00919"/>
    </source>
</evidence>
<dbReference type="SUPFAM" id="SSF53223">
    <property type="entry name" value="Aminoacid dehydrogenase-like, N-terminal domain"/>
    <property type="match status" value="1"/>
</dbReference>
<evidence type="ECO:0000313" key="15">
    <source>
        <dbReference type="Proteomes" id="UP000184188"/>
    </source>
</evidence>
<evidence type="ECO:0000256" key="8">
    <source>
        <dbReference type="PIRSR" id="PIRSR000106-1"/>
    </source>
</evidence>
<dbReference type="PIRSF" id="PIRSF000106">
    <property type="entry name" value="ME"/>
    <property type="match status" value="1"/>
</dbReference>
<dbReference type="Gene3D" id="3.40.50.720">
    <property type="entry name" value="NAD(P)-binding Rossmann-like Domain"/>
    <property type="match status" value="1"/>
</dbReference>
<dbReference type="EMBL" id="KV878339">
    <property type="protein sequence ID" value="OJJ48074.1"/>
    <property type="molecule type" value="Genomic_DNA"/>
</dbReference>
<dbReference type="GO" id="GO:0051287">
    <property type="term" value="F:NAD binding"/>
    <property type="evidence" value="ECO:0007669"/>
    <property type="project" value="InterPro"/>
</dbReference>
<evidence type="ECO:0000256" key="7">
    <source>
        <dbReference type="ARBA" id="ARBA00052591"/>
    </source>
</evidence>
<sequence>MSGPSKFQHLPRAAFGSLTCPYEGTELLLSSTYNKGSAFPDEERDEFKLYGLLPPNIQTLDEQVQRAYEQYSSRHDELAKNTFMASMKSQNEVLYYKLLQTHLKEMFSVIYTPTEGDAIQNYSRLFRKPEGCFLKITDQDRIDECLANFGQGENVDYIVVSDGEEILGIGDQGVGAILISVAKLVLTTLCAGIHPSRQLPVVLDCGTNNERLLNDELYLGLRQPRVQGKEYDEFVDKFVQAARKRFPNAYIHFEDFGLHNAKRILDKYRSHIACFNDDIQGTGCVTLSAVLAGLHVSKVKLEDVRIIIFGSGSAGTGIADQIADAISTEIKKSKKEASKQIWCLDKPGLLLKSHGDKLTPAQIPFARDDDEWPQGEKLDLLSVVSRVKPHVLIGTSTKPGAFTEEIIREMAKHVDRPIVLPLSNPTRLHEARPKDINEWTEGRALIATGSPFPPVEYNGVTYEIAECNNSTCFPGIGLGAVLSRTRLLSDKMLVAAVKALSAQSPAFKDPNKPLLPDVENVREISVEIAKAVIQCAVQEGLAQQEGIPSDEKELEEWIRVQMWDPVYRPLQR</sequence>
<evidence type="ECO:0000313" key="14">
    <source>
        <dbReference type="EMBL" id="OJJ48074.1"/>
    </source>
</evidence>
<feature type="binding site" evidence="9">
    <location>
        <position position="468"/>
    </location>
    <ligand>
        <name>(S)-malate</name>
        <dbReference type="ChEBI" id="CHEBI:15589"/>
    </ligand>
</feature>
<comment type="catalytic activity">
    <reaction evidence="6">
        <text>oxaloacetate + H(+) = pyruvate + CO2</text>
        <dbReference type="Rhea" id="RHEA:15641"/>
        <dbReference type="ChEBI" id="CHEBI:15361"/>
        <dbReference type="ChEBI" id="CHEBI:15378"/>
        <dbReference type="ChEBI" id="CHEBI:16452"/>
        <dbReference type="ChEBI" id="CHEBI:16526"/>
        <dbReference type="EC" id="1.1.1.38"/>
    </reaction>
</comment>
<dbReference type="FunFam" id="3.40.50.10380:FF:000001">
    <property type="entry name" value="NAD-dependent malic enzyme"/>
    <property type="match status" value="1"/>
</dbReference>
<evidence type="ECO:0000256" key="10">
    <source>
        <dbReference type="PIRSR" id="PIRSR000106-3"/>
    </source>
</evidence>
<feature type="domain" description="Malic enzyme N-terminal" evidence="13">
    <location>
        <begin position="88"/>
        <end position="269"/>
    </location>
</feature>
<evidence type="ECO:0000256" key="5">
    <source>
        <dbReference type="ARBA" id="ARBA00023027"/>
    </source>
</evidence>
<dbReference type="GO" id="GO:0006108">
    <property type="term" value="P:malate metabolic process"/>
    <property type="evidence" value="ECO:0007669"/>
    <property type="project" value="TreeGrafter"/>
</dbReference>
<dbReference type="GO" id="GO:0006520">
    <property type="term" value="P:amino acid metabolic process"/>
    <property type="evidence" value="ECO:0007669"/>
    <property type="project" value="EnsemblFungi"/>
</dbReference>
<dbReference type="AlphaFoldDB" id="A0A1L9SLZ7"/>
<dbReference type="SUPFAM" id="SSF51735">
    <property type="entry name" value="NAD(P)-binding Rossmann-fold domains"/>
    <property type="match status" value="1"/>
</dbReference>
<dbReference type="PANTHER" id="PTHR23406">
    <property type="entry name" value="MALIC ENZYME-RELATED"/>
    <property type="match status" value="1"/>
</dbReference>
<feature type="binding site" evidence="9">
    <location>
        <position position="424"/>
    </location>
    <ligand>
        <name>(S)-malate</name>
        <dbReference type="ChEBI" id="CHEBI:15589"/>
    </ligand>
</feature>
<dbReference type="VEuPathDB" id="FungiDB:ASPZODRAFT_129991"/>
<comment type="cofactor">
    <cofactor evidence="10">
        <name>Mg(2+)</name>
        <dbReference type="ChEBI" id="CHEBI:18420"/>
    </cofactor>
    <cofactor evidence="10">
        <name>Mn(2+)</name>
        <dbReference type="ChEBI" id="CHEBI:29035"/>
    </cofactor>
    <text evidence="10">Divalent metal cations. Prefers magnesium or manganese.</text>
</comment>
<gene>
    <name evidence="14" type="ORF">ASPZODRAFT_129991</name>
</gene>
<evidence type="ECO:0000256" key="6">
    <source>
        <dbReference type="ARBA" id="ARBA00050168"/>
    </source>
</evidence>
<organism evidence="14 15">
    <name type="scientific">Penicilliopsis zonata CBS 506.65</name>
    <dbReference type="NCBI Taxonomy" id="1073090"/>
    <lineage>
        <taxon>Eukaryota</taxon>
        <taxon>Fungi</taxon>
        <taxon>Dikarya</taxon>
        <taxon>Ascomycota</taxon>
        <taxon>Pezizomycotina</taxon>
        <taxon>Eurotiomycetes</taxon>
        <taxon>Eurotiomycetidae</taxon>
        <taxon>Eurotiales</taxon>
        <taxon>Aspergillaceae</taxon>
        <taxon>Penicilliopsis</taxon>
    </lineage>
</organism>
<dbReference type="CDD" id="cd05312">
    <property type="entry name" value="NAD_bind_1_malic_enz"/>
    <property type="match status" value="1"/>
</dbReference>
<evidence type="ECO:0000256" key="11">
    <source>
        <dbReference type="RuleBase" id="RU003426"/>
    </source>
</evidence>
<evidence type="ECO:0000259" key="13">
    <source>
        <dbReference type="SMART" id="SM01274"/>
    </source>
</evidence>
<accession>A0A1L9SLZ7</accession>
<feature type="binding site" evidence="10">
    <location>
        <position position="278"/>
    </location>
    <ligand>
        <name>a divalent metal cation</name>
        <dbReference type="ChEBI" id="CHEBI:60240"/>
    </ligand>
</feature>
<dbReference type="Pfam" id="PF03949">
    <property type="entry name" value="Malic_M"/>
    <property type="match status" value="1"/>
</dbReference>
<feature type="active site" description="Proton donor" evidence="8">
    <location>
        <position position="111"/>
    </location>
</feature>
<keyword evidence="3 10" id="KW-0479">Metal-binding</keyword>
<dbReference type="InterPro" id="IPR001891">
    <property type="entry name" value="Malic_OxRdtase"/>
</dbReference>
<dbReference type="Pfam" id="PF00390">
    <property type="entry name" value="malic"/>
    <property type="match status" value="1"/>
</dbReference>
<dbReference type="Gene3D" id="3.40.50.10380">
    <property type="entry name" value="Malic enzyme, N-terminal domain"/>
    <property type="match status" value="1"/>
</dbReference>
<dbReference type="FunFam" id="3.40.50.720:FF:000055">
    <property type="entry name" value="NAD-dependent malic enzyme"/>
    <property type="match status" value="1"/>
</dbReference>
<evidence type="ECO:0000256" key="9">
    <source>
        <dbReference type="PIRSR" id="PIRSR000106-2"/>
    </source>
</evidence>
<dbReference type="GO" id="GO:0005829">
    <property type="term" value="C:cytosol"/>
    <property type="evidence" value="ECO:0007669"/>
    <property type="project" value="TreeGrafter"/>
</dbReference>
<evidence type="ECO:0000256" key="2">
    <source>
        <dbReference type="ARBA" id="ARBA00008785"/>
    </source>
</evidence>
<keyword evidence="4 11" id="KW-0560">Oxidoreductase</keyword>
<feature type="binding site" evidence="10">
    <location>
        <position position="255"/>
    </location>
    <ligand>
        <name>a divalent metal cation</name>
        <dbReference type="ChEBI" id="CHEBI:60240"/>
    </ligand>
</feature>
<dbReference type="OrthoDB" id="5365701at2759"/>
<dbReference type="InterPro" id="IPR046346">
    <property type="entry name" value="Aminoacid_DH-like_N_sf"/>
</dbReference>
<keyword evidence="15" id="KW-1185">Reference proteome</keyword>
<dbReference type="GO" id="GO:0005739">
    <property type="term" value="C:mitochondrion"/>
    <property type="evidence" value="ECO:0007669"/>
    <property type="project" value="EnsemblFungi"/>
</dbReference>
<dbReference type="NCBIfam" id="NF010052">
    <property type="entry name" value="PRK13529.1"/>
    <property type="match status" value="1"/>
</dbReference>
<keyword evidence="5" id="KW-0520">NAD</keyword>
<dbReference type="GO" id="GO:0046872">
    <property type="term" value="F:metal ion binding"/>
    <property type="evidence" value="ECO:0007669"/>
    <property type="project" value="UniProtKB-KW"/>
</dbReference>
<dbReference type="InterPro" id="IPR015884">
    <property type="entry name" value="Malic_enzyme_CS"/>
</dbReference>
<protein>
    <recommendedName>
        <fullName evidence="11">Malic enzyme</fullName>
    </recommendedName>
</protein>
<evidence type="ECO:0000256" key="3">
    <source>
        <dbReference type="ARBA" id="ARBA00022723"/>
    </source>
</evidence>
<evidence type="ECO:0000256" key="4">
    <source>
        <dbReference type="ARBA" id="ARBA00023002"/>
    </source>
</evidence>
<dbReference type="RefSeq" id="XP_022582584.1">
    <property type="nucleotide sequence ID" value="XM_022722406.1"/>
</dbReference>
<comment type="similarity">
    <text evidence="2 11">Belongs to the malic enzymes family.</text>
</comment>
<feature type="active site" description="Proton acceptor" evidence="8">
    <location>
        <position position="183"/>
    </location>
</feature>
<dbReference type="GeneID" id="34608871"/>
<dbReference type="STRING" id="1073090.A0A1L9SLZ7"/>